<feature type="signal peptide" evidence="1">
    <location>
        <begin position="1"/>
        <end position="17"/>
    </location>
</feature>
<keyword evidence="4" id="KW-1185">Reference proteome</keyword>
<name>A0ABM6IKU4_9RHOB</name>
<evidence type="ECO:0000313" key="3">
    <source>
        <dbReference type="EMBL" id="AQS49530.1"/>
    </source>
</evidence>
<dbReference type="InterPro" id="IPR027367">
    <property type="entry name" value="Gly-zipper_YMGG"/>
</dbReference>
<feature type="domain" description="YMGG-like Gly-zipper" evidence="2">
    <location>
        <begin position="26"/>
        <end position="68"/>
    </location>
</feature>
<evidence type="ECO:0000256" key="1">
    <source>
        <dbReference type="SAM" id="SignalP"/>
    </source>
</evidence>
<evidence type="ECO:0000259" key="2">
    <source>
        <dbReference type="Pfam" id="PF13441"/>
    </source>
</evidence>
<dbReference type="EMBL" id="CP019437">
    <property type="protein sequence ID" value="AQS49530.1"/>
    <property type="molecule type" value="Genomic_DNA"/>
</dbReference>
<sequence>MKKMFLILPLSATVAVAGCQMSQQDRAAATGGVAGAAIGAAVSDDGDRVQNAAIGGAVGTVAGALIGKANQPGQCRYRDSYGREYIAPC</sequence>
<evidence type="ECO:0000313" key="4">
    <source>
        <dbReference type="Proteomes" id="UP000185622"/>
    </source>
</evidence>
<reference evidence="3 4" key="1">
    <citation type="submission" date="2017-01" db="EMBL/GenBank/DDBJ databases">
        <title>The complete genome sequence of a sulfur-oxidizing marine bacterium Thioclava sp. 25B10_4T.</title>
        <authorList>
            <person name="Liu Y."/>
            <person name="Lai Q."/>
            <person name="Shao Z."/>
        </authorList>
    </citation>
    <scope>NUCLEOTIDE SEQUENCE [LARGE SCALE GENOMIC DNA]</scope>
    <source>
        <strain evidence="3 4">25B10_4</strain>
    </source>
</reference>
<keyword evidence="1" id="KW-0732">Signal</keyword>
<proteinExistence type="predicted"/>
<dbReference type="RefSeq" id="WP_075776878.1">
    <property type="nucleotide sequence ID" value="NZ_CP019437.1"/>
</dbReference>
<dbReference type="Pfam" id="PF13441">
    <property type="entry name" value="Gly-zipper_YMGG"/>
    <property type="match status" value="1"/>
</dbReference>
<dbReference type="Proteomes" id="UP000185622">
    <property type="component" value="Chromosome"/>
</dbReference>
<dbReference type="PROSITE" id="PS51257">
    <property type="entry name" value="PROKAR_LIPOPROTEIN"/>
    <property type="match status" value="1"/>
</dbReference>
<gene>
    <name evidence="3" type="ORF">BMG03_18325</name>
</gene>
<protein>
    <recommendedName>
        <fullName evidence="2">YMGG-like Gly-zipper domain-containing protein</fullName>
    </recommendedName>
</protein>
<feature type="chain" id="PRO_5046099316" description="YMGG-like Gly-zipper domain-containing protein" evidence="1">
    <location>
        <begin position="18"/>
        <end position="89"/>
    </location>
</feature>
<organism evidence="3 4">
    <name type="scientific">Thioclava nitratireducens</name>
    <dbReference type="NCBI Taxonomy" id="1915078"/>
    <lineage>
        <taxon>Bacteria</taxon>
        <taxon>Pseudomonadati</taxon>
        <taxon>Pseudomonadota</taxon>
        <taxon>Alphaproteobacteria</taxon>
        <taxon>Rhodobacterales</taxon>
        <taxon>Paracoccaceae</taxon>
        <taxon>Thioclava</taxon>
    </lineage>
</organism>
<accession>A0ABM6IKU4</accession>